<keyword evidence="2" id="KW-1185">Reference proteome</keyword>
<proteinExistence type="predicted"/>
<gene>
    <name evidence="1" type="ORF">AAFP95_05365</name>
</gene>
<dbReference type="AlphaFoldDB" id="A0AAU6WRV7"/>
<name>A0AAU6WRV7_9FLAO</name>
<protein>
    <submittedName>
        <fullName evidence="1">RHS repeat-associated core domain-containing protein</fullName>
    </submittedName>
</protein>
<evidence type="ECO:0000313" key="2">
    <source>
        <dbReference type="Proteomes" id="UP001463665"/>
    </source>
</evidence>
<dbReference type="RefSeq" id="WP_345767102.1">
    <property type="nucleotide sequence ID" value="NZ_CP154834.1"/>
</dbReference>
<sequence>MALKFIPTAEGYYNFENNKYIYNYTDHLGNIRLSYFNNGSSLEVLEENNYYPFGMKHEGYNVLVGNPAYKYGYNGKELQTESGMHDYGARFYMADIGRWGVIDAMSEKYRRWSPYTMQSIILSDLLTRMAMIHCMVKKHKWLSHE</sequence>
<evidence type="ECO:0000313" key="1">
    <source>
        <dbReference type="EMBL" id="XAO75376.1"/>
    </source>
</evidence>
<reference evidence="1 2" key="1">
    <citation type="submission" date="2024-04" db="EMBL/GenBank/DDBJ databases">
        <title>Genome sequencing and assembly of rice foliar adapted Chryseobacterium endophyticum OsEnb-ALM-A6.</title>
        <authorList>
            <person name="Kumar S."/>
            <person name="Javed M."/>
            <person name="Chouhan V."/>
            <person name="Charishma K."/>
            <person name="Patel A."/>
            <person name="Kumar M."/>
            <person name="Sahu K.P."/>
            <person name="Kumar A."/>
        </authorList>
    </citation>
    <scope>NUCLEOTIDE SEQUENCE [LARGE SCALE GENOMIC DNA]</scope>
    <source>
        <strain evidence="1 2">OsEnb-ALM-A6</strain>
    </source>
</reference>
<dbReference type="Gene3D" id="2.180.10.10">
    <property type="entry name" value="RHS repeat-associated core"/>
    <property type="match status" value="1"/>
</dbReference>
<dbReference type="Proteomes" id="UP001463665">
    <property type="component" value="Chromosome"/>
</dbReference>
<organism evidence="1 2">
    <name type="scientific">Chryseobacterium endophyticum</name>
    <dbReference type="NCBI Taxonomy" id="1854762"/>
    <lineage>
        <taxon>Bacteria</taxon>
        <taxon>Pseudomonadati</taxon>
        <taxon>Bacteroidota</taxon>
        <taxon>Flavobacteriia</taxon>
        <taxon>Flavobacteriales</taxon>
        <taxon>Weeksellaceae</taxon>
        <taxon>Chryseobacterium group</taxon>
        <taxon>Chryseobacterium</taxon>
    </lineage>
</organism>
<dbReference type="EMBL" id="CP154834">
    <property type="protein sequence ID" value="XAO75376.1"/>
    <property type="molecule type" value="Genomic_DNA"/>
</dbReference>
<dbReference type="InterPro" id="IPR022385">
    <property type="entry name" value="Rhs_assc_core"/>
</dbReference>
<accession>A0AAU6WRV7</accession>
<dbReference type="NCBIfam" id="TIGR03696">
    <property type="entry name" value="Rhs_assc_core"/>
    <property type="match status" value="1"/>
</dbReference>